<dbReference type="Pfam" id="PF04237">
    <property type="entry name" value="YjbR"/>
    <property type="match status" value="1"/>
</dbReference>
<protein>
    <submittedName>
        <fullName evidence="1">MmcQ/YjbR family DNA-binding protein</fullName>
    </submittedName>
</protein>
<dbReference type="InterPro" id="IPR038056">
    <property type="entry name" value="YjbR-like_sf"/>
</dbReference>
<organism evidence="1 2">
    <name type="scientific">Paraglaciecola mesophila</name>
    <dbReference type="NCBI Taxonomy" id="197222"/>
    <lineage>
        <taxon>Bacteria</taxon>
        <taxon>Pseudomonadati</taxon>
        <taxon>Pseudomonadota</taxon>
        <taxon>Gammaproteobacteria</taxon>
        <taxon>Alteromonadales</taxon>
        <taxon>Alteromonadaceae</taxon>
        <taxon>Paraglaciecola</taxon>
    </lineage>
</organism>
<dbReference type="InterPro" id="IPR007351">
    <property type="entry name" value="YjbR"/>
</dbReference>
<gene>
    <name evidence="1" type="ORF">WNY77_00970</name>
</gene>
<dbReference type="RefSeq" id="WP_342880587.1">
    <property type="nucleotide sequence ID" value="NZ_JBBMQS010000001.1"/>
</dbReference>
<proteinExistence type="predicted"/>
<comment type="caution">
    <text evidence="1">The sequence shown here is derived from an EMBL/GenBank/DDBJ whole genome shotgun (WGS) entry which is preliminary data.</text>
</comment>
<dbReference type="PANTHER" id="PTHR35145">
    <property type="entry name" value="CYTOPLASMIC PROTEIN-RELATED"/>
    <property type="match status" value="1"/>
</dbReference>
<keyword evidence="1" id="KW-0238">DNA-binding</keyword>
<dbReference type="EMBL" id="JBBMQS010000001">
    <property type="protein sequence ID" value="MEM5495957.1"/>
    <property type="molecule type" value="Genomic_DNA"/>
</dbReference>
<reference evidence="1 2" key="1">
    <citation type="submission" date="2024-03" db="EMBL/GenBank/DDBJ databases">
        <title>Community enrichment and isolation of bacterial strains for fucoidan degradation.</title>
        <authorList>
            <person name="Sichert A."/>
        </authorList>
    </citation>
    <scope>NUCLEOTIDE SEQUENCE [LARGE SCALE GENOMIC DNA]</scope>
    <source>
        <strain evidence="1 2">AS12</strain>
    </source>
</reference>
<name>A0ABU9SQ14_9ALTE</name>
<dbReference type="Gene3D" id="3.90.1150.30">
    <property type="match status" value="1"/>
</dbReference>
<dbReference type="Proteomes" id="UP001461163">
    <property type="component" value="Unassembled WGS sequence"/>
</dbReference>
<dbReference type="SUPFAM" id="SSF142906">
    <property type="entry name" value="YjbR-like"/>
    <property type="match status" value="1"/>
</dbReference>
<keyword evidence="2" id="KW-1185">Reference proteome</keyword>
<dbReference type="PANTHER" id="PTHR35145:SF1">
    <property type="entry name" value="CYTOPLASMIC PROTEIN"/>
    <property type="match status" value="1"/>
</dbReference>
<sequence length="162" mass="18153">MHSQDKAHSQVYAQARNWLLDFPDTVEDFPFGPEVAVFKVKGKMFATLSLGKATPSANTHIASINDVQASDECTKGCSKEDSNECSKKYWMNLKCDPHEAVMLRDVFSAVIPGYHINKQHWNTVILDGSLPAGELQRMIKHSFMLVVNKLPKKAQVSILLHL</sequence>
<dbReference type="InterPro" id="IPR058532">
    <property type="entry name" value="YjbR/MT2646/Rv2570-like"/>
</dbReference>
<evidence type="ECO:0000313" key="1">
    <source>
        <dbReference type="EMBL" id="MEM5495957.1"/>
    </source>
</evidence>
<accession>A0ABU9SQ14</accession>
<evidence type="ECO:0000313" key="2">
    <source>
        <dbReference type="Proteomes" id="UP001461163"/>
    </source>
</evidence>
<dbReference type="GO" id="GO:0003677">
    <property type="term" value="F:DNA binding"/>
    <property type="evidence" value="ECO:0007669"/>
    <property type="project" value="UniProtKB-KW"/>
</dbReference>